<dbReference type="GO" id="GO:0005829">
    <property type="term" value="C:cytosol"/>
    <property type="evidence" value="ECO:0007669"/>
    <property type="project" value="TreeGrafter"/>
</dbReference>
<proteinExistence type="inferred from homology"/>
<reference evidence="7 8" key="1">
    <citation type="submission" date="2019-12" db="EMBL/GenBank/DDBJ databases">
        <title>Snethiella sp. nov. sp. isolated from sea sand.</title>
        <authorList>
            <person name="Kim J."/>
            <person name="Jeong S.E."/>
            <person name="Jung H.S."/>
            <person name="Jeon C.O."/>
        </authorList>
    </citation>
    <scope>NUCLEOTIDE SEQUENCE [LARGE SCALE GENOMIC DNA]</scope>
    <source>
        <strain evidence="7 8">DP05</strain>
    </source>
</reference>
<sequence length="152" mass="17133">MLLDNPTYLKHLLPLDRRLLGMDPGTKTIGLAISDTALKIGTPLMTIKRTKFKTDAEEIRKIIEKWSIGGFVIGLPINMDGSEGPRCQSIRQFQKNLEEYFDLPMCFWDERLSTVAVTRSMIDADASRQKRAKSVDKMAAAYILQGALDSLR</sequence>
<dbReference type="GO" id="GO:0016788">
    <property type="term" value="F:hydrolase activity, acting on ester bonds"/>
    <property type="evidence" value="ECO:0007669"/>
    <property type="project" value="UniProtKB-UniRule"/>
</dbReference>
<keyword evidence="8" id="KW-1185">Reference proteome</keyword>
<comment type="similarity">
    <text evidence="5">Belongs to the YqgF HJR family.</text>
</comment>
<dbReference type="EMBL" id="WTUW01000002">
    <property type="protein sequence ID" value="MZR31089.1"/>
    <property type="molecule type" value="Genomic_DNA"/>
</dbReference>
<keyword evidence="1 5" id="KW-0963">Cytoplasm</keyword>
<dbReference type="InterPro" id="IPR037027">
    <property type="entry name" value="YqgF/RNaseH-like_dom_sf"/>
</dbReference>
<evidence type="ECO:0000313" key="7">
    <source>
        <dbReference type="EMBL" id="MZR31089.1"/>
    </source>
</evidence>
<feature type="domain" description="YqgF/RNase H-like" evidence="6">
    <location>
        <begin position="17"/>
        <end position="117"/>
    </location>
</feature>
<keyword evidence="3 5" id="KW-0540">Nuclease</keyword>
<comment type="subcellular location">
    <subcellularLocation>
        <location evidence="5">Cytoplasm</location>
    </subcellularLocation>
</comment>
<dbReference type="InterPro" id="IPR006641">
    <property type="entry name" value="YqgF/RNaseH-like_dom"/>
</dbReference>
<accession>A0A6L8W8T9</accession>
<dbReference type="GO" id="GO:0004518">
    <property type="term" value="F:nuclease activity"/>
    <property type="evidence" value="ECO:0007669"/>
    <property type="project" value="UniProtKB-KW"/>
</dbReference>
<dbReference type="RefSeq" id="WP_161315618.1">
    <property type="nucleotide sequence ID" value="NZ_WTUW01000002.1"/>
</dbReference>
<evidence type="ECO:0000256" key="4">
    <source>
        <dbReference type="ARBA" id="ARBA00022801"/>
    </source>
</evidence>
<protein>
    <recommendedName>
        <fullName evidence="5">Putative pre-16S rRNA nuclease</fullName>
        <ecNumber evidence="5">3.1.-.-</ecNumber>
    </recommendedName>
</protein>
<evidence type="ECO:0000256" key="1">
    <source>
        <dbReference type="ARBA" id="ARBA00022490"/>
    </source>
</evidence>
<evidence type="ECO:0000256" key="2">
    <source>
        <dbReference type="ARBA" id="ARBA00022517"/>
    </source>
</evidence>
<comment type="function">
    <text evidence="5">Could be a nuclease involved in processing of the 5'-end of pre-16S rRNA.</text>
</comment>
<dbReference type="InterPro" id="IPR005227">
    <property type="entry name" value="YqgF"/>
</dbReference>
<dbReference type="Proteomes" id="UP000476030">
    <property type="component" value="Unassembled WGS sequence"/>
</dbReference>
<dbReference type="NCBIfam" id="TIGR00250">
    <property type="entry name" value="RNAse_H_YqgF"/>
    <property type="match status" value="1"/>
</dbReference>
<dbReference type="Gene3D" id="3.30.420.140">
    <property type="entry name" value="YqgF/RNase H-like domain"/>
    <property type="match status" value="1"/>
</dbReference>
<dbReference type="GO" id="GO:0000967">
    <property type="term" value="P:rRNA 5'-end processing"/>
    <property type="evidence" value="ECO:0007669"/>
    <property type="project" value="UniProtKB-UniRule"/>
</dbReference>
<dbReference type="Pfam" id="PF03652">
    <property type="entry name" value="RuvX"/>
    <property type="match status" value="1"/>
</dbReference>
<gene>
    <name evidence="7" type="primary">ruvX</name>
    <name evidence="7" type="ORF">GQE98_10640</name>
</gene>
<organism evidence="7 8">
    <name type="scientific">Sneathiella litorea</name>
    <dbReference type="NCBI Taxonomy" id="2606216"/>
    <lineage>
        <taxon>Bacteria</taxon>
        <taxon>Pseudomonadati</taxon>
        <taxon>Pseudomonadota</taxon>
        <taxon>Alphaproteobacteria</taxon>
        <taxon>Sneathiellales</taxon>
        <taxon>Sneathiellaceae</taxon>
        <taxon>Sneathiella</taxon>
    </lineage>
</organism>
<dbReference type="SMART" id="SM00732">
    <property type="entry name" value="YqgFc"/>
    <property type="match status" value="1"/>
</dbReference>
<evidence type="ECO:0000259" key="6">
    <source>
        <dbReference type="SMART" id="SM00732"/>
    </source>
</evidence>
<keyword evidence="2 5" id="KW-0690">Ribosome biogenesis</keyword>
<dbReference type="PANTHER" id="PTHR33317">
    <property type="entry name" value="POLYNUCLEOTIDYL TRANSFERASE, RIBONUCLEASE H-LIKE SUPERFAMILY PROTEIN"/>
    <property type="match status" value="1"/>
</dbReference>
<dbReference type="AlphaFoldDB" id="A0A6L8W8T9"/>
<dbReference type="CDD" id="cd16964">
    <property type="entry name" value="YqgF"/>
    <property type="match status" value="1"/>
</dbReference>
<dbReference type="EC" id="3.1.-.-" evidence="5"/>
<dbReference type="HAMAP" id="MF_00651">
    <property type="entry name" value="Nuclease_YqgF"/>
    <property type="match status" value="1"/>
</dbReference>
<dbReference type="SUPFAM" id="SSF53098">
    <property type="entry name" value="Ribonuclease H-like"/>
    <property type="match status" value="1"/>
</dbReference>
<dbReference type="InterPro" id="IPR012337">
    <property type="entry name" value="RNaseH-like_sf"/>
</dbReference>
<keyword evidence="4 5" id="KW-0378">Hydrolase</keyword>
<evidence type="ECO:0000313" key="8">
    <source>
        <dbReference type="Proteomes" id="UP000476030"/>
    </source>
</evidence>
<evidence type="ECO:0000256" key="3">
    <source>
        <dbReference type="ARBA" id="ARBA00022722"/>
    </source>
</evidence>
<dbReference type="PANTHER" id="PTHR33317:SF4">
    <property type="entry name" value="POLYNUCLEOTIDYL TRANSFERASE, RIBONUCLEASE H-LIKE SUPERFAMILY PROTEIN"/>
    <property type="match status" value="1"/>
</dbReference>
<evidence type="ECO:0000256" key="5">
    <source>
        <dbReference type="HAMAP-Rule" id="MF_00651"/>
    </source>
</evidence>
<name>A0A6L8W8T9_9PROT</name>
<comment type="caution">
    <text evidence="7">The sequence shown here is derived from an EMBL/GenBank/DDBJ whole genome shotgun (WGS) entry which is preliminary data.</text>
</comment>